<evidence type="ECO:0000256" key="5">
    <source>
        <dbReference type="ARBA" id="ARBA00022898"/>
    </source>
</evidence>
<evidence type="ECO:0000256" key="2">
    <source>
        <dbReference type="ARBA" id="ARBA00007441"/>
    </source>
</evidence>
<dbReference type="PROSITE" id="PS00105">
    <property type="entry name" value="AA_TRANSFER_CLASS_1"/>
    <property type="match status" value="1"/>
</dbReference>
<comment type="similarity">
    <text evidence="2 6">Belongs to the class-I pyridoxal-phosphate-dependent aminotransferase family.</text>
</comment>
<name>A0A2M8G6Y2_UNCKA</name>
<dbReference type="CDD" id="cd00609">
    <property type="entry name" value="AAT_like"/>
    <property type="match status" value="1"/>
</dbReference>
<dbReference type="InterPro" id="IPR015422">
    <property type="entry name" value="PyrdxlP-dep_Trfase_small"/>
</dbReference>
<evidence type="ECO:0000256" key="4">
    <source>
        <dbReference type="ARBA" id="ARBA00022679"/>
    </source>
</evidence>
<dbReference type="EMBL" id="PFQS01000056">
    <property type="protein sequence ID" value="PJC68823.1"/>
    <property type="molecule type" value="Genomic_DNA"/>
</dbReference>
<dbReference type="PANTHER" id="PTHR43488:SF2">
    <property type="entry name" value="GLUTAMATE-PYRUVATE AMINOTRANSFERASE ALAA"/>
    <property type="match status" value="1"/>
</dbReference>
<evidence type="ECO:0000256" key="6">
    <source>
        <dbReference type="RuleBase" id="RU000481"/>
    </source>
</evidence>
<dbReference type="InterPro" id="IPR004838">
    <property type="entry name" value="NHTrfase_class1_PyrdxlP-BS"/>
</dbReference>
<dbReference type="EC" id="2.6.1.-" evidence="6"/>
<reference evidence="9" key="1">
    <citation type="submission" date="2017-09" db="EMBL/GenBank/DDBJ databases">
        <title>Depth-based differentiation of microbial function through sediment-hosted aquifers and enrichment of novel symbionts in the deep terrestrial subsurface.</title>
        <authorList>
            <person name="Probst A.J."/>
            <person name="Ladd B."/>
            <person name="Jarett J.K."/>
            <person name="Geller-Mcgrath D.E."/>
            <person name="Sieber C.M.K."/>
            <person name="Emerson J.B."/>
            <person name="Anantharaman K."/>
            <person name="Thomas B.C."/>
            <person name="Malmstrom R."/>
            <person name="Stieglmeier M."/>
            <person name="Klingl A."/>
            <person name="Woyke T."/>
            <person name="Ryan C.M."/>
            <person name="Banfield J.F."/>
        </authorList>
    </citation>
    <scope>NUCLEOTIDE SEQUENCE [LARGE SCALE GENOMIC DNA]</scope>
</reference>
<dbReference type="InterPro" id="IPR051926">
    <property type="entry name" value="Ala_Aminotransferase"/>
</dbReference>
<dbReference type="PANTHER" id="PTHR43488">
    <property type="entry name" value="GLUTAMATE-PYRUVATE AMINOTRANSFERASE ALAA"/>
    <property type="match status" value="1"/>
</dbReference>
<keyword evidence="5" id="KW-0663">Pyridoxal phosphate</keyword>
<evidence type="ECO:0000256" key="3">
    <source>
        <dbReference type="ARBA" id="ARBA00022576"/>
    </source>
</evidence>
<gene>
    <name evidence="8" type="ORF">CO015_02610</name>
</gene>
<dbReference type="InterPro" id="IPR015421">
    <property type="entry name" value="PyrdxlP-dep_Trfase_major"/>
</dbReference>
<evidence type="ECO:0000313" key="9">
    <source>
        <dbReference type="Proteomes" id="UP000229438"/>
    </source>
</evidence>
<evidence type="ECO:0000256" key="1">
    <source>
        <dbReference type="ARBA" id="ARBA00001933"/>
    </source>
</evidence>
<protein>
    <recommendedName>
        <fullName evidence="6">Aminotransferase</fullName>
        <ecNumber evidence="6">2.6.1.-</ecNumber>
    </recommendedName>
</protein>
<feature type="non-terminal residue" evidence="8">
    <location>
        <position position="360"/>
    </location>
</feature>
<dbReference type="PIRSF" id="PIRSF000517">
    <property type="entry name" value="Tyr_transaminase"/>
    <property type="match status" value="1"/>
</dbReference>
<accession>A0A2M8G6Y2</accession>
<dbReference type="Proteomes" id="UP000229438">
    <property type="component" value="Unassembled WGS sequence"/>
</dbReference>
<evidence type="ECO:0000259" key="7">
    <source>
        <dbReference type="Pfam" id="PF00155"/>
    </source>
</evidence>
<feature type="domain" description="Aminotransferase class I/classII large" evidence="7">
    <location>
        <begin position="31"/>
        <end position="359"/>
    </location>
</feature>
<proteinExistence type="inferred from homology"/>
<dbReference type="AlphaFoldDB" id="A0A2M8G6Y2"/>
<dbReference type="Gene3D" id="3.40.640.10">
    <property type="entry name" value="Type I PLP-dependent aspartate aminotransferase-like (Major domain)"/>
    <property type="match status" value="1"/>
</dbReference>
<organism evidence="8 9">
    <name type="scientific">candidate division WWE3 bacterium CG_4_8_14_3_um_filter_42_11</name>
    <dbReference type="NCBI Taxonomy" id="1975076"/>
    <lineage>
        <taxon>Bacteria</taxon>
        <taxon>Katanobacteria</taxon>
    </lineage>
</organism>
<dbReference type="GO" id="GO:0030170">
    <property type="term" value="F:pyridoxal phosphate binding"/>
    <property type="evidence" value="ECO:0007669"/>
    <property type="project" value="InterPro"/>
</dbReference>
<comment type="caution">
    <text evidence="8">The sequence shown here is derived from an EMBL/GenBank/DDBJ whole genome shotgun (WGS) entry which is preliminary data.</text>
</comment>
<dbReference type="SUPFAM" id="SSF53383">
    <property type="entry name" value="PLP-dependent transferases"/>
    <property type="match status" value="1"/>
</dbReference>
<dbReference type="Gene3D" id="3.90.1150.10">
    <property type="entry name" value="Aspartate Aminotransferase, domain 1"/>
    <property type="match status" value="1"/>
</dbReference>
<dbReference type="InterPro" id="IPR005958">
    <property type="entry name" value="TyrNic_aminoTrfase"/>
</dbReference>
<keyword evidence="4 6" id="KW-0808">Transferase</keyword>
<dbReference type="Pfam" id="PF00155">
    <property type="entry name" value="Aminotran_1_2"/>
    <property type="match status" value="1"/>
</dbReference>
<comment type="cofactor">
    <cofactor evidence="1 6">
        <name>pyridoxal 5'-phosphate</name>
        <dbReference type="ChEBI" id="CHEBI:597326"/>
    </cofactor>
</comment>
<dbReference type="GO" id="GO:0006520">
    <property type="term" value="P:amino acid metabolic process"/>
    <property type="evidence" value="ECO:0007669"/>
    <property type="project" value="InterPro"/>
</dbReference>
<dbReference type="GO" id="GO:0008483">
    <property type="term" value="F:transaminase activity"/>
    <property type="evidence" value="ECO:0007669"/>
    <property type="project" value="UniProtKB-KW"/>
</dbReference>
<evidence type="ECO:0000313" key="8">
    <source>
        <dbReference type="EMBL" id="PJC68823.1"/>
    </source>
</evidence>
<sequence length="360" mass="39724">MLHSSHPTQNVHYAIRDIILEAQKLIPKDKKILPLNIGDPLKFDFKTPRHIQDAVRESLAETSAYAPSEGLEEACLAVAQFQSQFGIPKLTAADILITSGGSEAISLILASVLNPGDSILIPYPGYPAYEAQINLCQAKAKPYYLDEGNEWQIDPDEIESLIDSKTRAIVIINPNNPTGAVLTQNVLKEVLLVAQKHNLLVIADEQVYPFYVFEGEMTMCASLGIDVPIISIGSMSKTYLVPGYRIGWIVFNDLAHNLAEVKETIFKLKRVNLCSPHPLQKAVKPALGGSHAFLSEVKEKLINRRNLLTEKINRIEGLSLVKPKGAFYAFVKIEFPIQSDKNFVLKLAQKTGILCVPGEG</sequence>
<keyword evidence="3 6" id="KW-0032">Aminotransferase</keyword>
<dbReference type="InterPro" id="IPR015424">
    <property type="entry name" value="PyrdxlP-dep_Trfase"/>
</dbReference>
<dbReference type="InterPro" id="IPR004839">
    <property type="entry name" value="Aminotransferase_I/II_large"/>
</dbReference>